<accession>A0A5S9Y4C8</accession>
<sequence>MSCSNLQAKPG</sequence>
<evidence type="ECO:0000313" key="2">
    <source>
        <dbReference type="Proteomes" id="UP000434276"/>
    </source>
</evidence>
<protein>
    <submittedName>
        <fullName evidence="1">Uncharacterized protein</fullName>
    </submittedName>
</protein>
<dbReference type="Proteomes" id="UP000434276">
    <property type="component" value="Unassembled WGS sequence"/>
</dbReference>
<organism evidence="1 2">
    <name type="scientific">Arabidopsis thaliana</name>
    <name type="common">Mouse-ear cress</name>
    <dbReference type="NCBI Taxonomy" id="3702"/>
    <lineage>
        <taxon>Eukaryota</taxon>
        <taxon>Viridiplantae</taxon>
        <taxon>Streptophyta</taxon>
        <taxon>Embryophyta</taxon>
        <taxon>Tracheophyta</taxon>
        <taxon>Spermatophyta</taxon>
        <taxon>Magnoliopsida</taxon>
        <taxon>eudicotyledons</taxon>
        <taxon>Gunneridae</taxon>
        <taxon>Pentapetalae</taxon>
        <taxon>rosids</taxon>
        <taxon>malvids</taxon>
        <taxon>Brassicales</taxon>
        <taxon>Brassicaceae</taxon>
        <taxon>Camelineae</taxon>
        <taxon>Arabidopsis</taxon>
    </lineage>
</organism>
<proteinExistence type="predicted"/>
<dbReference type="EMBL" id="CACSHJ010000096">
    <property type="protein sequence ID" value="CAA0402762.1"/>
    <property type="molecule type" value="Genomic_DNA"/>
</dbReference>
<name>A0A5S9Y4C8_ARATH</name>
<gene>
    <name evidence="1" type="ORF">C24_LOCUS22202</name>
</gene>
<reference evidence="1 2" key="1">
    <citation type="submission" date="2019-12" db="EMBL/GenBank/DDBJ databases">
        <authorList>
            <person name="Jiao W.-B."/>
            <person name="Schneeberger K."/>
        </authorList>
    </citation>
    <scope>NUCLEOTIDE SEQUENCE [LARGE SCALE GENOMIC DNA]</scope>
    <source>
        <strain evidence="2">cv. C24</strain>
    </source>
</reference>
<evidence type="ECO:0000313" key="1">
    <source>
        <dbReference type="EMBL" id="CAA0402762.1"/>
    </source>
</evidence>